<accession>A0A2I1FTE0</accession>
<evidence type="ECO:0000313" key="1">
    <source>
        <dbReference type="EMBL" id="PKY37649.1"/>
    </source>
</evidence>
<reference evidence="1 2" key="1">
    <citation type="submission" date="2015-10" db="EMBL/GenBank/DDBJ databases">
        <title>Genome analyses suggest a sexual origin of heterokaryosis in a supposedly ancient asexual fungus.</title>
        <authorList>
            <person name="Ropars J."/>
            <person name="Sedzielewska K."/>
            <person name="Noel J."/>
            <person name="Charron P."/>
            <person name="Farinelli L."/>
            <person name="Marton T."/>
            <person name="Kruger M."/>
            <person name="Pelin A."/>
            <person name="Brachmann A."/>
            <person name="Corradi N."/>
        </authorList>
    </citation>
    <scope>NUCLEOTIDE SEQUENCE [LARGE SCALE GENOMIC DNA]</scope>
    <source>
        <strain evidence="1 2">A4</strain>
    </source>
</reference>
<organism evidence="1 2">
    <name type="scientific">Rhizophagus irregularis</name>
    <dbReference type="NCBI Taxonomy" id="588596"/>
    <lineage>
        <taxon>Eukaryota</taxon>
        <taxon>Fungi</taxon>
        <taxon>Fungi incertae sedis</taxon>
        <taxon>Mucoromycota</taxon>
        <taxon>Glomeromycotina</taxon>
        <taxon>Glomeromycetes</taxon>
        <taxon>Glomerales</taxon>
        <taxon>Glomeraceae</taxon>
        <taxon>Rhizophagus</taxon>
    </lineage>
</organism>
<proteinExistence type="predicted"/>
<protein>
    <submittedName>
        <fullName evidence="1">Uncharacterized protein</fullName>
    </submittedName>
</protein>
<name>A0A2I1FTE0_9GLOM</name>
<comment type="caution">
    <text evidence="1">The sequence shown here is derived from an EMBL/GenBank/DDBJ whole genome shotgun (WGS) entry which is preliminary data.</text>
</comment>
<dbReference type="Proteomes" id="UP000234323">
    <property type="component" value="Unassembled WGS sequence"/>
</dbReference>
<gene>
    <name evidence="1" type="ORF">RhiirA4_526687</name>
</gene>
<evidence type="ECO:0000313" key="2">
    <source>
        <dbReference type="Proteomes" id="UP000234323"/>
    </source>
</evidence>
<dbReference type="EMBL" id="LLXI01000007">
    <property type="protein sequence ID" value="PKY37649.1"/>
    <property type="molecule type" value="Genomic_DNA"/>
</dbReference>
<keyword evidence="2" id="KW-1185">Reference proteome</keyword>
<dbReference type="AlphaFoldDB" id="A0A2I1FTE0"/>
<sequence length="156" mass="18306">MERVYVEALLLKTSSPIYNTTIFTPTDHDKSVLISGLYIKKANDGIIINFEEAAQKKVEEIKNKLKEEKRSLIGICIRTYERPMESRDQHFSNRYIQVDAKRNENNLSSKESEPTGEVRITKKYFLGMIYYIWNNQNKNFPEAIMYISADWKNQAN</sequence>